<name>A0A433QPV3_9FUNG</name>
<organism evidence="1 2">
    <name type="scientific">Jimgerdemannia flammicorona</name>
    <dbReference type="NCBI Taxonomy" id="994334"/>
    <lineage>
        <taxon>Eukaryota</taxon>
        <taxon>Fungi</taxon>
        <taxon>Fungi incertae sedis</taxon>
        <taxon>Mucoromycota</taxon>
        <taxon>Mucoromycotina</taxon>
        <taxon>Endogonomycetes</taxon>
        <taxon>Endogonales</taxon>
        <taxon>Endogonaceae</taxon>
        <taxon>Jimgerdemannia</taxon>
    </lineage>
</organism>
<proteinExistence type="predicted"/>
<keyword evidence="2" id="KW-1185">Reference proteome</keyword>
<evidence type="ECO:0000313" key="2">
    <source>
        <dbReference type="Proteomes" id="UP000274822"/>
    </source>
</evidence>
<comment type="caution">
    <text evidence="1">The sequence shown here is derived from an EMBL/GenBank/DDBJ whole genome shotgun (WGS) entry which is preliminary data.</text>
</comment>
<accession>A0A433QPV3</accession>
<dbReference type="Proteomes" id="UP000274822">
    <property type="component" value="Unassembled WGS sequence"/>
</dbReference>
<gene>
    <name evidence="1" type="ORF">BC938DRAFT_477016</name>
</gene>
<dbReference type="AlphaFoldDB" id="A0A433QPV3"/>
<dbReference type="EMBL" id="RBNJ01002583">
    <property type="protein sequence ID" value="RUS31815.1"/>
    <property type="molecule type" value="Genomic_DNA"/>
</dbReference>
<protein>
    <submittedName>
        <fullName evidence="1">Uncharacterized protein</fullName>
    </submittedName>
</protein>
<reference evidence="1 2" key="1">
    <citation type="journal article" date="2018" name="New Phytol.">
        <title>Phylogenomics of Endogonaceae and evolution of mycorrhizas within Mucoromycota.</title>
        <authorList>
            <person name="Chang Y."/>
            <person name="Desiro A."/>
            <person name="Na H."/>
            <person name="Sandor L."/>
            <person name="Lipzen A."/>
            <person name="Clum A."/>
            <person name="Barry K."/>
            <person name="Grigoriev I.V."/>
            <person name="Martin F.M."/>
            <person name="Stajich J.E."/>
            <person name="Smith M.E."/>
            <person name="Bonito G."/>
            <person name="Spatafora J.W."/>
        </authorList>
    </citation>
    <scope>NUCLEOTIDE SEQUENCE [LARGE SCALE GENOMIC DNA]</scope>
    <source>
        <strain evidence="1 2">AD002</strain>
    </source>
</reference>
<sequence length="63" mass="6981">MQKAPSRETQVNGSIHAVSIDPGKIGQNDIRCIICICEHMDTLISKRDQLTASSSKCKRHKAM</sequence>
<evidence type="ECO:0000313" key="1">
    <source>
        <dbReference type="EMBL" id="RUS31815.1"/>
    </source>
</evidence>